<evidence type="ECO:0000256" key="4">
    <source>
        <dbReference type="ARBA" id="ARBA00022741"/>
    </source>
</evidence>
<dbReference type="InterPro" id="IPR015413">
    <property type="entry name" value="Methionyl/Leucyl_tRNA_Synth"/>
</dbReference>
<dbReference type="CDD" id="cd00812">
    <property type="entry name" value="LeuRS_core"/>
    <property type="match status" value="1"/>
</dbReference>
<organism evidence="15 16">
    <name type="scientific">Nonomuraea soli</name>
    <dbReference type="NCBI Taxonomy" id="1032476"/>
    <lineage>
        <taxon>Bacteria</taxon>
        <taxon>Bacillati</taxon>
        <taxon>Actinomycetota</taxon>
        <taxon>Actinomycetes</taxon>
        <taxon>Streptosporangiales</taxon>
        <taxon>Streptosporangiaceae</taxon>
        <taxon>Nonomuraea</taxon>
    </lineage>
</organism>
<comment type="caution">
    <text evidence="15">The sequence shown here is derived from an EMBL/GenBank/DDBJ whole genome shotgun (WGS) entry which is preliminary data.</text>
</comment>
<dbReference type="SUPFAM" id="SSF47323">
    <property type="entry name" value="Anticodon-binding domain of a subclass of class I aminoacyl-tRNA synthetases"/>
    <property type="match status" value="1"/>
</dbReference>
<dbReference type="Gene3D" id="1.10.730.10">
    <property type="entry name" value="Isoleucyl-tRNA Synthetase, Domain 1"/>
    <property type="match status" value="2"/>
</dbReference>
<dbReference type="Proteomes" id="UP000530928">
    <property type="component" value="Unassembled WGS sequence"/>
</dbReference>
<evidence type="ECO:0000256" key="2">
    <source>
        <dbReference type="ARBA" id="ARBA00022490"/>
    </source>
</evidence>
<evidence type="ECO:0000256" key="7">
    <source>
        <dbReference type="ARBA" id="ARBA00023146"/>
    </source>
</evidence>
<evidence type="ECO:0000259" key="12">
    <source>
        <dbReference type="Pfam" id="PF08264"/>
    </source>
</evidence>
<feature type="domain" description="Methionyl/Valyl/Leucyl/Isoleucyl-tRNA synthetase anticodon-binding" evidence="12">
    <location>
        <begin position="737"/>
        <end position="848"/>
    </location>
</feature>
<evidence type="ECO:0000256" key="5">
    <source>
        <dbReference type="ARBA" id="ARBA00022840"/>
    </source>
</evidence>
<dbReference type="InterPro" id="IPR025709">
    <property type="entry name" value="Leu_tRNA-synth_edit"/>
</dbReference>
<evidence type="ECO:0000259" key="13">
    <source>
        <dbReference type="Pfam" id="PF09334"/>
    </source>
</evidence>
<dbReference type="RefSeq" id="WP_181609581.1">
    <property type="nucleotide sequence ID" value="NZ_BAABAM010000006.1"/>
</dbReference>
<feature type="short sequence motif" description="'KMSKS' region" evidence="9">
    <location>
        <begin position="659"/>
        <end position="663"/>
    </location>
</feature>
<dbReference type="AlphaFoldDB" id="A0A7W0CGY7"/>
<evidence type="ECO:0000256" key="6">
    <source>
        <dbReference type="ARBA" id="ARBA00022917"/>
    </source>
</evidence>
<dbReference type="FunFam" id="3.40.50.620:FF:000087">
    <property type="entry name" value="Leucine--tRNA ligase"/>
    <property type="match status" value="1"/>
</dbReference>
<evidence type="ECO:0000259" key="14">
    <source>
        <dbReference type="Pfam" id="PF13603"/>
    </source>
</evidence>
<dbReference type="SUPFAM" id="SSF52374">
    <property type="entry name" value="Nucleotidylyl transferase"/>
    <property type="match status" value="1"/>
</dbReference>
<keyword evidence="3 9" id="KW-0436">Ligase</keyword>
<dbReference type="SUPFAM" id="SSF50677">
    <property type="entry name" value="ValRS/IleRS/LeuRS editing domain"/>
    <property type="match status" value="1"/>
</dbReference>
<keyword evidence="2 9" id="KW-0963">Cytoplasm</keyword>
<evidence type="ECO:0000256" key="1">
    <source>
        <dbReference type="ARBA" id="ARBA00005594"/>
    </source>
</evidence>
<reference evidence="15 16" key="1">
    <citation type="submission" date="2020-07" db="EMBL/GenBank/DDBJ databases">
        <title>Genomic Encyclopedia of Type Strains, Phase IV (KMG-IV): sequencing the most valuable type-strain genomes for metagenomic binning, comparative biology and taxonomic classification.</title>
        <authorList>
            <person name="Goeker M."/>
        </authorList>
    </citation>
    <scope>NUCLEOTIDE SEQUENCE [LARGE SCALE GENOMIC DNA]</scope>
    <source>
        <strain evidence="15 16">DSM 45533</strain>
    </source>
</reference>
<dbReference type="CDD" id="cd07958">
    <property type="entry name" value="Anticodon_Ia_Leu_BEm"/>
    <property type="match status" value="1"/>
</dbReference>
<sequence>MADTPHRYTAALAADLEARWQDEWEKLRVFDAPDLDERPKAFVMDMFPYPSGAGLHVGHPLGYIATDVYSRFLRMTGHNVLHTLGYDAFGLPAEQYAVETGIHPKVSTEANIETMRRQRRRLGLGQDDRRAISTIDPGYYRWTQWIFLKIFNSWYDHDAGRARPIEELVDELATGARATPDGAAWAELGEAARAEVLNGHRLAYLATAPVNWCPGLGTVLADEEVTADGRSERGNFPVFRTQLRQWMMRITAYADRLIDDLDLLDWPEPIKAQQRNWIGRSQGARIEFALPGTEERLAVFTTRPDTLPGVTFLALAPEHPLAARLAPASWPDGTPAAWTGGHASPAEAVAHSTSAAASRSDLERQAGGRAVSGAFTGAYVSHPADGRPLPVFVADYVLPSYGTGAVMGVPAHDERDERFALAFGLPVDTSPLSGDPWPLETRYKLRDWLFSRQRYWGEPFPVVYDADDVPHPLPESMLPVGLPDVDDYRPRTFDPYDRDSRPETPLTRSPEWVTVTLDLGQGPREYRRDVNTMPNWAGSCFYELRYVDPGNERRLVDPELERYWMGPGPERPAGGVDLYVGGAEHAVLHLLYARFWHKVLHDLGYVSSREPFHKLVNQGMIQAYVYRDSRGFAVPAAEVEERDGAYVYNGEPVTRTLGKMGKSLKNTVTPDEICDEYGADTLRLYEMSTGPLEAARPWETKAVVGSQRFLQRLWRIVVDEETGRATVADVAADEPTLRLLARTTAEVRADMEGLRFNTAIAKLISLTNHVTRSSGPTPRVVAESLTLLVAPLAPHIAEELWHRLGHEGSLAYEPYPTADPDLVAEETVTCVVQVNGRLRGRLTVPSAITAAELESLALGDPGVRAALGSRPVQRVVVRAPGLVNIVPAR</sequence>
<evidence type="ECO:0000313" key="16">
    <source>
        <dbReference type="Proteomes" id="UP000530928"/>
    </source>
</evidence>
<evidence type="ECO:0000256" key="11">
    <source>
        <dbReference type="SAM" id="MobiDB-lite"/>
    </source>
</evidence>
<dbReference type="HAMAP" id="MF_00049_B">
    <property type="entry name" value="Leu_tRNA_synth_B"/>
    <property type="match status" value="1"/>
</dbReference>
<feature type="domain" description="Methionyl/Leucyl tRNA synthetase" evidence="13">
    <location>
        <begin position="46"/>
        <end position="148"/>
    </location>
</feature>
<dbReference type="Gene3D" id="3.40.50.620">
    <property type="entry name" value="HUPs"/>
    <property type="match status" value="3"/>
</dbReference>
<dbReference type="FunFam" id="1.10.730.10:FF:000011">
    <property type="entry name" value="Leucine--tRNA ligase chloroplastic/mitochondrial"/>
    <property type="match status" value="1"/>
</dbReference>
<evidence type="ECO:0000313" key="15">
    <source>
        <dbReference type="EMBL" id="MBA2890795.1"/>
    </source>
</evidence>
<dbReference type="Gene3D" id="3.90.740.10">
    <property type="entry name" value="Valyl/Leucyl/Isoleucyl-tRNA synthetase, editing domain"/>
    <property type="match status" value="1"/>
</dbReference>
<comment type="subcellular location">
    <subcellularLocation>
        <location evidence="9">Cytoplasm</location>
    </subcellularLocation>
</comment>
<dbReference type="GO" id="GO:0004823">
    <property type="term" value="F:leucine-tRNA ligase activity"/>
    <property type="evidence" value="ECO:0007669"/>
    <property type="project" value="UniProtKB-UniRule"/>
</dbReference>
<dbReference type="EMBL" id="JACDUR010000002">
    <property type="protein sequence ID" value="MBA2890795.1"/>
    <property type="molecule type" value="Genomic_DNA"/>
</dbReference>
<comment type="similarity">
    <text evidence="1 9 10">Belongs to the class-I aminoacyl-tRNA synthetase family.</text>
</comment>
<dbReference type="GO" id="GO:0006429">
    <property type="term" value="P:leucyl-tRNA aminoacylation"/>
    <property type="evidence" value="ECO:0007669"/>
    <property type="project" value="UniProtKB-UniRule"/>
</dbReference>
<feature type="compositionally biased region" description="Low complexity" evidence="11">
    <location>
        <begin position="346"/>
        <end position="359"/>
    </location>
</feature>
<keyword evidence="16" id="KW-1185">Reference proteome</keyword>
<protein>
    <recommendedName>
        <fullName evidence="9">Leucine--tRNA ligase</fullName>
        <ecNumber evidence="9">6.1.1.4</ecNumber>
    </recommendedName>
    <alternativeName>
        <fullName evidence="9">Leucyl-tRNA synthetase</fullName>
        <shortName evidence="9">LeuRS</shortName>
    </alternativeName>
</protein>
<keyword evidence="4 9" id="KW-0547">Nucleotide-binding</keyword>
<dbReference type="PROSITE" id="PS00178">
    <property type="entry name" value="AA_TRNA_LIGASE_I"/>
    <property type="match status" value="1"/>
</dbReference>
<dbReference type="PANTHER" id="PTHR43740">
    <property type="entry name" value="LEUCYL-TRNA SYNTHETASE"/>
    <property type="match status" value="1"/>
</dbReference>
<accession>A0A7W0CGY7</accession>
<name>A0A7W0CGY7_9ACTN</name>
<feature type="region of interest" description="Disordered" evidence="11">
    <location>
        <begin position="333"/>
        <end position="363"/>
    </location>
</feature>
<comment type="catalytic activity">
    <reaction evidence="8 9">
        <text>tRNA(Leu) + L-leucine + ATP = L-leucyl-tRNA(Leu) + AMP + diphosphate</text>
        <dbReference type="Rhea" id="RHEA:11688"/>
        <dbReference type="Rhea" id="RHEA-COMP:9613"/>
        <dbReference type="Rhea" id="RHEA-COMP:9622"/>
        <dbReference type="ChEBI" id="CHEBI:30616"/>
        <dbReference type="ChEBI" id="CHEBI:33019"/>
        <dbReference type="ChEBI" id="CHEBI:57427"/>
        <dbReference type="ChEBI" id="CHEBI:78442"/>
        <dbReference type="ChEBI" id="CHEBI:78494"/>
        <dbReference type="ChEBI" id="CHEBI:456215"/>
        <dbReference type="EC" id="6.1.1.4"/>
    </reaction>
</comment>
<dbReference type="Pfam" id="PF08264">
    <property type="entry name" value="Anticodon_1"/>
    <property type="match status" value="1"/>
</dbReference>
<dbReference type="InterPro" id="IPR002302">
    <property type="entry name" value="Leu-tRNA-ligase"/>
</dbReference>
<dbReference type="GO" id="GO:0005524">
    <property type="term" value="F:ATP binding"/>
    <property type="evidence" value="ECO:0007669"/>
    <property type="project" value="UniProtKB-UniRule"/>
</dbReference>
<keyword evidence="5 9" id="KW-0067">ATP-binding</keyword>
<evidence type="ECO:0000256" key="3">
    <source>
        <dbReference type="ARBA" id="ARBA00022598"/>
    </source>
</evidence>
<dbReference type="InterPro" id="IPR009080">
    <property type="entry name" value="tRNAsynth_Ia_anticodon-bd"/>
</dbReference>
<evidence type="ECO:0000256" key="9">
    <source>
        <dbReference type="HAMAP-Rule" id="MF_00049"/>
    </source>
</evidence>
<dbReference type="PANTHER" id="PTHR43740:SF2">
    <property type="entry name" value="LEUCINE--TRNA LIGASE, MITOCHONDRIAL"/>
    <property type="match status" value="1"/>
</dbReference>
<keyword evidence="6 9" id="KW-0648">Protein biosynthesis</keyword>
<dbReference type="GO" id="GO:0005829">
    <property type="term" value="C:cytosol"/>
    <property type="evidence" value="ECO:0007669"/>
    <property type="project" value="TreeGrafter"/>
</dbReference>
<dbReference type="InterPro" id="IPR009008">
    <property type="entry name" value="Val/Leu/Ile-tRNA-synth_edit"/>
</dbReference>
<dbReference type="EC" id="6.1.1.4" evidence="9"/>
<dbReference type="InterPro" id="IPR013155">
    <property type="entry name" value="M/V/L/I-tRNA-synth_anticd-bd"/>
</dbReference>
<dbReference type="InterPro" id="IPR001412">
    <property type="entry name" value="aa-tRNA-synth_I_CS"/>
</dbReference>
<dbReference type="PRINTS" id="PR00985">
    <property type="entry name" value="TRNASYNTHLEU"/>
</dbReference>
<feature type="domain" description="Leucyl-tRNA synthetase editing" evidence="14">
    <location>
        <begin position="275"/>
        <end position="428"/>
    </location>
</feature>
<dbReference type="Pfam" id="PF09334">
    <property type="entry name" value="tRNA-synt_1g"/>
    <property type="match status" value="1"/>
</dbReference>
<evidence type="ECO:0000256" key="8">
    <source>
        <dbReference type="ARBA" id="ARBA00047469"/>
    </source>
</evidence>
<proteinExistence type="inferred from homology"/>
<keyword evidence="7 9" id="KW-0030">Aminoacyl-tRNA synthetase</keyword>
<feature type="binding site" evidence="9">
    <location>
        <position position="662"/>
    </location>
    <ligand>
        <name>ATP</name>
        <dbReference type="ChEBI" id="CHEBI:30616"/>
    </ligand>
</feature>
<dbReference type="FunFam" id="3.40.50.620:FF:000060">
    <property type="entry name" value="Leucine--tRNA ligase"/>
    <property type="match status" value="1"/>
</dbReference>
<evidence type="ECO:0000256" key="10">
    <source>
        <dbReference type="RuleBase" id="RU363039"/>
    </source>
</evidence>
<dbReference type="InterPro" id="IPR014729">
    <property type="entry name" value="Rossmann-like_a/b/a_fold"/>
</dbReference>
<dbReference type="GO" id="GO:0002161">
    <property type="term" value="F:aminoacyl-tRNA deacylase activity"/>
    <property type="evidence" value="ECO:0007669"/>
    <property type="project" value="InterPro"/>
</dbReference>
<dbReference type="Pfam" id="PF13603">
    <property type="entry name" value="tRNA-synt_1_2"/>
    <property type="match status" value="1"/>
</dbReference>
<gene>
    <name evidence="9" type="primary">leuS</name>
    <name evidence="15" type="ORF">HNR30_002136</name>
</gene>
<comment type="caution">
    <text evidence="9">Lacks conserved residue(s) required for the propagation of feature annotation.</text>
</comment>